<accession>S3E9L3</accession>
<name>S3E9L3_GLAL2</name>
<keyword evidence="1" id="KW-0677">Repeat</keyword>
<dbReference type="PANTHER" id="PTHR24198">
    <property type="entry name" value="ANKYRIN REPEAT AND PROTEIN KINASE DOMAIN-CONTAINING PROTEIN"/>
    <property type="match status" value="1"/>
</dbReference>
<evidence type="ECO:0000256" key="1">
    <source>
        <dbReference type="ARBA" id="ARBA00022737"/>
    </source>
</evidence>
<dbReference type="GeneID" id="19469744"/>
<dbReference type="Pfam" id="PF14420">
    <property type="entry name" value="Clr5"/>
    <property type="match status" value="1"/>
</dbReference>
<proteinExistence type="predicted"/>
<sequence>MVGLPTRERVNLPPSGPQWEAHRAKIRHLYLGTEEVRGRSLEDVRRIMQRDHDFDALKHQWEAQFKKWKFTKKLSPRDWCSVNSIITKRSQQEKRSVVLLNGMRVDPSKVRKEILRNRGKSKDYQKGPNRNLPDGVIIRTPSPEPYMRIVVECPAVDAGVQPEPPAISVITPPANSYWEFFPYVIDILPFFQFQDRLEHSIGYFPELLSNLDFMSTMLLAEHPICVDNAQVLNRTSISSFQIAETTLRLIANGHLSKVQIVEFFKAFAKSVPVSTIKSILSERIPMVQALTAAFLEVAVSFWWADVLRLLVDCGIDGTSLMGLKGGRLLQLALSTRRGSSFAGEYYSSMDSRVQVVEFLISAGAEVNPILSVANPTSEASPFLHALESRYLSEAKILFKAGACMPLSLPSPIAMSSMSEAAVRYGDSEIVELCLSTEFDADEFYIDNVPALLWALCRNDKVFDVLYKSSFVDEGLSTLNILLAAEGGLVALDQYLTTHEIYNNVEGQEYLVDALSRSIEYLVLAEEVKVRIATEVLLTINMANFESDEKSLESKLVEVAIQFSETEVLKTLLAQGLDIEIVISKWGDFYWIRNDQGRFLRLLIDLGIDMRKWGSTLLGRAAHNLKVEECQLLLESGAGIYGTGDNELYPIQSALTGKKYDQSRPLYKRKETIVLLLTAGADVNCVSSSCRWSPLHLAACLGDIVIFDLLFKAGARIMYFLDHSRCLETKRQCGNVYVDCLGKWRGRGLEAEHEMILNRLLDLGAPLQPACPVLGRKHGSALVRLVQLGGSMQLISRFVDAGADVNEYDEDVWEETALQAAASVSDIKLVRYLLAQGANINAPPGYAYGNTALQAACKRPDPDIRTLEFLLEEMADVNAEPGPFRGVTALQGAAREGHIEIVKLLLRAGANVNAASAKVDGRMALDGAAENGRLDMVQYLLNARAESEYGGETGYDRAINLAERNDHYAVADLLIEQSRKLSDNFAVESVMNRRERYENHLDK</sequence>
<dbReference type="PANTHER" id="PTHR24198:SF165">
    <property type="entry name" value="ANKYRIN REPEAT-CONTAINING PROTEIN-RELATED"/>
    <property type="match status" value="1"/>
</dbReference>
<dbReference type="SUPFAM" id="SSF48403">
    <property type="entry name" value="Ankyrin repeat"/>
    <property type="match status" value="2"/>
</dbReference>
<dbReference type="InterPro" id="IPR002110">
    <property type="entry name" value="Ankyrin_rpt"/>
</dbReference>
<dbReference type="AlphaFoldDB" id="S3E9L3"/>
<dbReference type="Proteomes" id="UP000016922">
    <property type="component" value="Unassembled WGS sequence"/>
</dbReference>
<dbReference type="InterPro" id="IPR025676">
    <property type="entry name" value="Clr5_dom"/>
</dbReference>
<dbReference type="PROSITE" id="PS50088">
    <property type="entry name" value="ANK_REPEAT"/>
    <property type="match status" value="3"/>
</dbReference>
<gene>
    <name evidence="5" type="ORF">GLAREA_10698</name>
</gene>
<dbReference type="eggNOG" id="KOG0504">
    <property type="taxonomic scope" value="Eukaryota"/>
</dbReference>
<feature type="domain" description="Clr5" evidence="4">
    <location>
        <begin position="18"/>
        <end position="72"/>
    </location>
</feature>
<feature type="repeat" description="ANK" evidence="3">
    <location>
        <begin position="847"/>
        <end position="881"/>
    </location>
</feature>
<dbReference type="RefSeq" id="XP_008077990.1">
    <property type="nucleotide sequence ID" value="XM_008079799.1"/>
</dbReference>
<evidence type="ECO:0000256" key="2">
    <source>
        <dbReference type="ARBA" id="ARBA00023043"/>
    </source>
</evidence>
<dbReference type="PROSITE" id="PS50297">
    <property type="entry name" value="ANK_REP_REGION"/>
    <property type="match status" value="2"/>
</dbReference>
<dbReference type="Pfam" id="PF12796">
    <property type="entry name" value="Ank_2"/>
    <property type="match status" value="1"/>
</dbReference>
<evidence type="ECO:0000259" key="4">
    <source>
        <dbReference type="Pfam" id="PF14420"/>
    </source>
</evidence>
<keyword evidence="2 3" id="KW-0040">ANK repeat</keyword>
<dbReference type="SMART" id="SM00248">
    <property type="entry name" value="ANK"/>
    <property type="match status" value="11"/>
</dbReference>
<dbReference type="EMBL" id="KE145355">
    <property type="protein sequence ID" value="EPE35003.1"/>
    <property type="molecule type" value="Genomic_DNA"/>
</dbReference>
<feature type="repeat" description="ANK" evidence="3">
    <location>
        <begin position="884"/>
        <end position="916"/>
    </location>
</feature>
<protein>
    <submittedName>
        <fullName evidence="5">Ankyrin repeat-containing protein</fullName>
    </submittedName>
</protein>
<dbReference type="KEGG" id="glz:GLAREA_10698"/>
<keyword evidence="6" id="KW-1185">Reference proteome</keyword>
<feature type="repeat" description="ANK" evidence="3">
    <location>
        <begin position="812"/>
        <end position="844"/>
    </location>
</feature>
<evidence type="ECO:0000256" key="3">
    <source>
        <dbReference type="PROSITE-ProRule" id="PRU00023"/>
    </source>
</evidence>
<organism evidence="5 6">
    <name type="scientific">Glarea lozoyensis (strain ATCC 20868 / MF5171)</name>
    <dbReference type="NCBI Taxonomy" id="1116229"/>
    <lineage>
        <taxon>Eukaryota</taxon>
        <taxon>Fungi</taxon>
        <taxon>Dikarya</taxon>
        <taxon>Ascomycota</taxon>
        <taxon>Pezizomycotina</taxon>
        <taxon>Leotiomycetes</taxon>
        <taxon>Helotiales</taxon>
        <taxon>Helotiaceae</taxon>
        <taxon>Glarea</taxon>
    </lineage>
</organism>
<evidence type="ECO:0000313" key="6">
    <source>
        <dbReference type="Proteomes" id="UP000016922"/>
    </source>
</evidence>
<dbReference type="Pfam" id="PF00023">
    <property type="entry name" value="Ank"/>
    <property type="match status" value="1"/>
</dbReference>
<dbReference type="OrthoDB" id="539213at2759"/>
<evidence type="ECO:0000313" key="5">
    <source>
        <dbReference type="EMBL" id="EPE35003.1"/>
    </source>
</evidence>
<dbReference type="Gene3D" id="1.25.40.20">
    <property type="entry name" value="Ankyrin repeat-containing domain"/>
    <property type="match status" value="3"/>
</dbReference>
<dbReference type="HOGENOM" id="CLU_008198_0_0_1"/>
<dbReference type="InterPro" id="IPR036770">
    <property type="entry name" value="Ankyrin_rpt-contain_sf"/>
</dbReference>
<reference evidence="5 6" key="1">
    <citation type="journal article" date="2013" name="BMC Genomics">
        <title>Genomics-driven discovery of the pneumocandin biosynthetic gene cluster in the fungus Glarea lozoyensis.</title>
        <authorList>
            <person name="Chen L."/>
            <person name="Yue Q."/>
            <person name="Zhang X."/>
            <person name="Xiang M."/>
            <person name="Wang C."/>
            <person name="Li S."/>
            <person name="Che Y."/>
            <person name="Ortiz-Lopez F.J."/>
            <person name="Bills G.F."/>
            <person name="Liu X."/>
            <person name="An Z."/>
        </authorList>
    </citation>
    <scope>NUCLEOTIDE SEQUENCE [LARGE SCALE GENOMIC DNA]</scope>
    <source>
        <strain evidence="6">ATCC 20868 / MF5171</strain>
    </source>
</reference>